<evidence type="ECO:0000256" key="5">
    <source>
        <dbReference type="ARBA" id="ARBA00022729"/>
    </source>
</evidence>
<dbReference type="Proteomes" id="UP000644699">
    <property type="component" value="Unassembled WGS sequence"/>
</dbReference>
<name>A0A916ZEU6_9HYPH</name>
<comment type="caution">
    <text evidence="8">The sequence shown here is derived from an EMBL/GenBank/DDBJ whole genome shotgun (WGS) entry which is preliminary data.</text>
</comment>
<keyword evidence="3 6" id="KW-0813">Transport</keyword>
<dbReference type="EMBL" id="BMIQ01000001">
    <property type="protein sequence ID" value="GGD92780.1"/>
    <property type="molecule type" value="Genomic_DNA"/>
</dbReference>
<reference evidence="8" key="1">
    <citation type="journal article" date="2014" name="Int. J. Syst. Evol. Microbiol.">
        <title>Complete genome sequence of Corynebacterium casei LMG S-19264T (=DSM 44701T), isolated from a smear-ripened cheese.</title>
        <authorList>
            <consortium name="US DOE Joint Genome Institute (JGI-PGF)"/>
            <person name="Walter F."/>
            <person name="Albersmeier A."/>
            <person name="Kalinowski J."/>
            <person name="Ruckert C."/>
        </authorList>
    </citation>
    <scope>NUCLEOTIDE SEQUENCE</scope>
    <source>
        <strain evidence="8">CGMCC 1.15367</strain>
    </source>
</reference>
<dbReference type="GO" id="GO:0030001">
    <property type="term" value="P:metal ion transport"/>
    <property type="evidence" value="ECO:0007669"/>
    <property type="project" value="InterPro"/>
</dbReference>
<dbReference type="PANTHER" id="PTHR42953">
    <property type="entry name" value="HIGH-AFFINITY ZINC UPTAKE SYSTEM PROTEIN ZNUA-RELATED"/>
    <property type="match status" value="1"/>
</dbReference>
<keyword evidence="4" id="KW-0479">Metal-binding</keyword>
<evidence type="ECO:0000256" key="2">
    <source>
        <dbReference type="ARBA" id="ARBA00011028"/>
    </source>
</evidence>
<proteinExistence type="inferred from homology"/>
<dbReference type="SUPFAM" id="SSF53807">
    <property type="entry name" value="Helical backbone' metal receptor"/>
    <property type="match status" value="1"/>
</dbReference>
<dbReference type="InterPro" id="IPR050492">
    <property type="entry name" value="Bact_metal-bind_prot9"/>
</dbReference>
<dbReference type="CDD" id="cd01137">
    <property type="entry name" value="PsaA"/>
    <property type="match status" value="1"/>
</dbReference>
<keyword evidence="9" id="KW-1185">Reference proteome</keyword>
<evidence type="ECO:0000313" key="9">
    <source>
        <dbReference type="Proteomes" id="UP000644699"/>
    </source>
</evidence>
<evidence type="ECO:0000256" key="7">
    <source>
        <dbReference type="SAM" id="SignalP"/>
    </source>
</evidence>
<dbReference type="PANTHER" id="PTHR42953:SF1">
    <property type="entry name" value="METAL-BINDING PROTEIN HI_0362-RELATED"/>
    <property type="match status" value="1"/>
</dbReference>
<protein>
    <submittedName>
        <fullName evidence="8">Metal ABC transporter substrate-binding protein</fullName>
    </submittedName>
</protein>
<dbReference type="PRINTS" id="PR00691">
    <property type="entry name" value="ADHESINB"/>
</dbReference>
<comment type="similarity">
    <text evidence="2 6">Belongs to the bacterial solute-binding protein 9 family.</text>
</comment>
<dbReference type="RefSeq" id="WP_188907021.1">
    <property type="nucleotide sequence ID" value="NZ_BMIQ01000001.1"/>
</dbReference>
<organism evidence="8 9">
    <name type="scientific">Aureimonas endophytica</name>
    <dbReference type="NCBI Taxonomy" id="2027858"/>
    <lineage>
        <taxon>Bacteria</taxon>
        <taxon>Pseudomonadati</taxon>
        <taxon>Pseudomonadota</taxon>
        <taxon>Alphaproteobacteria</taxon>
        <taxon>Hyphomicrobiales</taxon>
        <taxon>Aurantimonadaceae</taxon>
        <taxon>Aureimonas</taxon>
    </lineage>
</organism>
<feature type="chain" id="PRO_5037804885" evidence="7">
    <location>
        <begin position="26"/>
        <end position="299"/>
    </location>
</feature>
<evidence type="ECO:0000256" key="4">
    <source>
        <dbReference type="ARBA" id="ARBA00022723"/>
    </source>
</evidence>
<keyword evidence="5 7" id="KW-0732">Signal</keyword>
<dbReference type="PRINTS" id="PR00690">
    <property type="entry name" value="ADHESNFAMILY"/>
</dbReference>
<evidence type="ECO:0000256" key="3">
    <source>
        <dbReference type="ARBA" id="ARBA00022448"/>
    </source>
</evidence>
<sequence length="299" mass="32348">MMTRRLVLALACTSAILGAVPAAYAKTLNVVASFSVLGDVVSEVGGDKVTVTTLVGPNGDPHEYEPSPDDAKHLKAADLVFVNGLGMEGWMNRLIKASGYKGEPVVASAKVKTRQMEEDGQDVTDPHVWNDPKNVRVWVAAIEAALAKADPADAETFKKNAARYDAELHELDTYAKQRFAKTPEGDRRILTSHDAFGYFGDAYGITFLSPLGLSTESEASATDVAKLIDQIKREKISTYFFENSNDPRLVRQIAEATGAKAGGELYVESLSAKDGPAPTYARMFRYNVDQVANALAKTN</sequence>
<comment type="subcellular location">
    <subcellularLocation>
        <location evidence="1">Cell envelope</location>
    </subcellularLocation>
</comment>
<accession>A0A916ZEU6</accession>
<dbReference type="AlphaFoldDB" id="A0A916ZEU6"/>
<dbReference type="InterPro" id="IPR006127">
    <property type="entry name" value="ZnuA-like"/>
</dbReference>
<dbReference type="GO" id="GO:0046872">
    <property type="term" value="F:metal ion binding"/>
    <property type="evidence" value="ECO:0007669"/>
    <property type="project" value="UniProtKB-KW"/>
</dbReference>
<evidence type="ECO:0000313" key="8">
    <source>
        <dbReference type="EMBL" id="GGD92780.1"/>
    </source>
</evidence>
<feature type="signal peptide" evidence="7">
    <location>
        <begin position="1"/>
        <end position="25"/>
    </location>
</feature>
<dbReference type="InterPro" id="IPR006128">
    <property type="entry name" value="Lipoprotein_PsaA-like"/>
</dbReference>
<gene>
    <name evidence="8" type="ORF">GCM10011390_09400</name>
</gene>
<dbReference type="GO" id="GO:0030313">
    <property type="term" value="C:cell envelope"/>
    <property type="evidence" value="ECO:0007669"/>
    <property type="project" value="UniProtKB-SubCell"/>
</dbReference>
<evidence type="ECO:0000256" key="1">
    <source>
        <dbReference type="ARBA" id="ARBA00004196"/>
    </source>
</evidence>
<dbReference type="GO" id="GO:0007155">
    <property type="term" value="P:cell adhesion"/>
    <property type="evidence" value="ECO:0007669"/>
    <property type="project" value="InterPro"/>
</dbReference>
<dbReference type="Gene3D" id="3.40.50.1980">
    <property type="entry name" value="Nitrogenase molybdenum iron protein domain"/>
    <property type="match status" value="2"/>
</dbReference>
<dbReference type="Pfam" id="PF01297">
    <property type="entry name" value="ZnuA"/>
    <property type="match status" value="1"/>
</dbReference>
<dbReference type="InterPro" id="IPR006129">
    <property type="entry name" value="AdhesinB"/>
</dbReference>
<evidence type="ECO:0000256" key="6">
    <source>
        <dbReference type="RuleBase" id="RU003512"/>
    </source>
</evidence>
<reference evidence="8" key="2">
    <citation type="submission" date="2020-09" db="EMBL/GenBank/DDBJ databases">
        <authorList>
            <person name="Sun Q."/>
            <person name="Zhou Y."/>
        </authorList>
    </citation>
    <scope>NUCLEOTIDE SEQUENCE</scope>
    <source>
        <strain evidence="8">CGMCC 1.15367</strain>
    </source>
</reference>